<feature type="compositionally biased region" description="Low complexity" evidence="1">
    <location>
        <begin position="276"/>
        <end position="285"/>
    </location>
</feature>
<dbReference type="EMBL" id="LUEZ02000046">
    <property type="protein sequence ID" value="RDB23428.1"/>
    <property type="molecule type" value="Genomic_DNA"/>
</dbReference>
<feature type="region of interest" description="Disordered" evidence="1">
    <location>
        <begin position="235"/>
        <end position="412"/>
    </location>
</feature>
<proteinExistence type="predicted"/>
<feature type="compositionally biased region" description="Basic and acidic residues" evidence="1">
    <location>
        <begin position="262"/>
        <end position="273"/>
    </location>
</feature>
<gene>
    <name evidence="3" type="primary">spt20</name>
    <name evidence="3" type="ORF">Hypma_008919</name>
</gene>
<sequence length="653" mass="72645">MASYNRTRYVEELLEKTESLPPSFSVHLHLEYWTLNNGSKFLYNNQIASLLDDVRAHRIPVDFLDLFEAAKVPFYDGCMIVELLDYRLHRDKEPTPDKPERTRAVLHPNSETMWADICSLNQRYGGKWSDKETLEIEARLVLATSPPLCLDPDPHLTRIANHVLRASTPTVPVSLKRKASAMNLEEDETDKARRAKIMQFMNPRQNRPYNPSYQILDIIQNARQKAAGGQPIQVNGHFVSNAAPSPSKPPTPSINVSQSPVEDDKKVNVKKAETPQTQFATTAFTRANRSQTPIPPQNTHTFISQNPANPSPAPSSHSPMQPQVYPNVQAATEAAKRTPTPAQIKQYSQSPRPPQSRTPAPLQQPPPPTSLPQSIPQPQNAFQPQVPNPHFLNPPPARHGMPKVAPSINTGKMTPQQQQANYAHHLLYAQQQQQAQHLQQRLKNGRATPQVAAGAGQSTPSPARSSPMVTNKPLAARSPMPPTTQLPAQQQHIQPQPQHQQQPQQQGIAQHPPQHPQHAFTPQYNPSQLRPLVHGNPQLPAHMTAATLQQVHQQQQTHATAPVTGASDGQQQQQPQQQQTQAQIQQQMQLYQMYGYPAMNYGQIHAHAQRMYWQQQQQQQGMGRGVPITGVQQPGMPAQQVVGKAGGAGMQGR</sequence>
<feature type="compositionally biased region" description="Low complexity" evidence="1">
    <location>
        <begin position="570"/>
        <end position="580"/>
    </location>
</feature>
<dbReference type="InterPro" id="IPR021950">
    <property type="entry name" value="Spt20"/>
</dbReference>
<accession>A0A369JNI6</accession>
<dbReference type="AlphaFoldDB" id="A0A369JNI6"/>
<dbReference type="GO" id="GO:0003712">
    <property type="term" value="F:transcription coregulator activity"/>
    <property type="evidence" value="ECO:0007669"/>
    <property type="project" value="InterPro"/>
</dbReference>
<reference evidence="3" key="1">
    <citation type="submission" date="2018-04" db="EMBL/GenBank/DDBJ databases">
        <title>Whole genome sequencing of Hypsizygus marmoreus.</title>
        <authorList>
            <person name="Choi I.-G."/>
            <person name="Min B."/>
            <person name="Kim J.-G."/>
            <person name="Kim S."/>
            <person name="Oh Y.-L."/>
            <person name="Kong W.-S."/>
            <person name="Park H."/>
            <person name="Jeong J."/>
            <person name="Song E.-S."/>
        </authorList>
    </citation>
    <scope>NUCLEOTIDE SEQUENCE [LARGE SCALE GENOMIC DNA]</scope>
    <source>
        <strain evidence="3">51987-8</strain>
    </source>
</reference>
<dbReference type="Pfam" id="PF12090">
    <property type="entry name" value="Spt20_SEP"/>
    <property type="match status" value="1"/>
</dbReference>
<comment type="caution">
    <text evidence="3">The sequence shown here is derived from an EMBL/GenBank/DDBJ whole genome shotgun (WGS) entry which is preliminary data.</text>
</comment>
<evidence type="ECO:0000256" key="1">
    <source>
        <dbReference type="SAM" id="MobiDB-lite"/>
    </source>
</evidence>
<feature type="compositionally biased region" description="Gly residues" evidence="1">
    <location>
        <begin position="644"/>
        <end position="653"/>
    </location>
</feature>
<dbReference type="GO" id="GO:0000124">
    <property type="term" value="C:SAGA complex"/>
    <property type="evidence" value="ECO:0007669"/>
    <property type="project" value="InterPro"/>
</dbReference>
<name>A0A369JNI6_HYPMA</name>
<feature type="domain" description="Spt20-like SEP" evidence="2">
    <location>
        <begin position="20"/>
        <end position="162"/>
    </location>
</feature>
<feature type="region of interest" description="Disordered" evidence="1">
    <location>
        <begin position="634"/>
        <end position="653"/>
    </location>
</feature>
<feature type="compositionally biased region" description="Pro residues" evidence="1">
    <location>
        <begin position="351"/>
        <end position="370"/>
    </location>
</feature>
<feature type="compositionally biased region" description="Low complexity" evidence="1">
    <location>
        <begin position="304"/>
        <end position="323"/>
    </location>
</feature>
<feature type="compositionally biased region" description="Polar residues" evidence="1">
    <location>
        <begin position="287"/>
        <end position="303"/>
    </location>
</feature>
<feature type="compositionally biased region" description="Low complexity" evidence="1">
    <location>
        <begin position="544"/>
        <end position="561"/>
    </location>
</feature>
<dbReference type="OrthoDB" id="1932706at2759"/>
<dbReference type="PANTHER" id="PTHR13526">
    <property type="entry name" value="TRANSCRIPTION FACTOR SPT20 HOMOLOG"/>
    <property type="match status" value="1"/>
</dbReference>
<evidence type="ECO:0000313" key="4">
    <source>
        <dbReference type="Proteomes" id="UP000076154"/>
    </source>
</evidence>
<evidence type="ECO:0000259" key="2">
    <source>
        <dbReference type="Pfam" id="PF12090"/>
    </source>
</evidence>
<evidence type="ECO:0000313" key="3">
    <source>
        <dbReference type="EMBL" id="RDB23428.1"/>
    </source>
</evidence>
<dbReference type="Proteomes" id="UP000076154">
    <property type="component" value="Unassembled WGS sequence"/>
</dbReference>
<dbReference type="GO" id="GO:0006357">
    <property type="term" value="P:regulation of transcription by RNA polymerase II"/>
    <property type="evidence" value="ECO:0007669"/>
    <property type="project" value="TreeGrafter"/>
</dbReference>
<dbReference type="InterPro" id="IPR046468">
    <property type="entry name" value="Spt20-like_SEP"/>
</dbReference>
<protein>
    <submittedName>
        <fullName evidence="3">SAGA complex subunit spt20</fullName>
    </submittedName>
</protein>
<keyword evidence="4" id="KW-1185">Reference proteome</keyword>
<dbReference type="PANTHER" id="PTHR13526:SF8">
    <property type="entry name" value="TRANSCRIPTION FACTOR SPT20 HOMOLOG"/>
    <property type="match status" value="1"/>
</dbReference>
<feature type="region of interest" description="Disordered" evidence="1">
    <location>
        <begin position="432"/>
        <end position="580"/>
    </location>
</feature>
<feature type="compositionally biased region" description="Low complexity" evidence="1">
    <location>
        <begin position="487"/>
        <end position="518"/>
    </location>
</feature>
<organism evidence="3 4">
    <name type="scientific">Hypsizygus marmoreus</name>
    <name type="common">White beech mushroom</name>
    <name type="synonym">Agaricus marmoreus</name>
    <dbReference type="NCBI Taxonomy" id="39966"/>
    <lineage>
        <taxon>Eukaryota</taxon>
        <taxon>Fungi</taxon>
        <taxon>Dikarya</taxon>
        <taxon>Basidiomycota</taxon>
        <taxon>Agaricomycotina</taxon>
        <taxon>Agaricomycetes</taxon>
        <taxon>Agaricomycetidae</taxon>
        <taxon>Agaricales</taxon>
        <taxon>Tricholomatineae</taxon>
        <taxon>Lyophyllaceae</taxon>
        <taxon>Hypsizygus</taxon>
    </lineage>
</organism>
<dbReference type="InParanoid" id="A0A369JNI6"/>
<dbReference type="STRING" id="39966.A0A369JNI6"/>
<feature type="compositionally biased region" description="Polar residues" evidence="1">
    <location>
        <begin position="456"/>
        <end position="469"/>
    </location>
</feature>